<dbReference type="InterPro" id="IPR039418">
    <property type="entry name" value="LexA-like"/>
</dbReference>
<keyword evidence="6" id="KW-1185">Reference proteome</keyword>
<dbReference type="SMART" id="SM00530">
    <property type="entry name" value="HTH_XRE"/>
    <property type="match status" value="1"/>
</dbReference>
<dbReference type="SUPFAM" id="SSF47413">
    <property type="entry name" value="lambda repressor-like DNA-binding domains"/>
    <property type="match status" value="1"/>
</dbReference>
<evidence type="ECO:0000313" key="5">
    <source>
        <dbReference type="EMBL" id="UNM95687.1"/>
    </source>
</evidence>
<dbReference type="CDD" id="cd06529">
    <property type="entry name" value="S24_LexA-like"/>
    <property type="match status" value="1"/>
</dbReference>
<sequence>MSGDNIYGERLREQRLELGLTQAVLIEKLGIGKSTIINWEQGSTYPTLLHLVELKKLGFNIDYLFSGEGALVTAATPPEPYAYIPVYSTEVCAGTGVDAFDSEPLYYHAFREAWLRERGYYASKLAVTKIMGESMVPDLLHGDYVLINMANNQPKTGCIFVVRIGQELLAKFIEVRLDRSIVLKCRNPFYENIVISPSDAESHGFHIVGEIVEGAREYLN</sequence>
<dbReference type="InterPro" id="IPR036286">
    <property type="entry name" value="LexA/Signal_pep-like_sf"/>
</dbReference>
<dbReference type="PANTHER" id="PTHR40661">
    <property type="match status" value="1"/>
</dbReference>
<dbReference type="Gene3D" id="2.10.109.10">
    <property type="entry name" value="Umud Fragment, subunit A"/>
    <property type="match status" value="1"/>
</dbReference>
<evidence type="ECO:0000256" key="2">
    <source>
        <dbReference type="ARBA" id="ARBA00023125"/>
    </source>
</evidence>
<dbReference type="SUPFAM" id="SSF51306">
    <property type="entry name" value="LexA/Signal peptidase"/>
    <property type="match status" value="1"/>
</dbReference>
<dbReference type="PROSITE" id="PS50943">
    <property type="entry name" value="HTH_CROC1"/>
    <property type="match status" value="1"/>
</dbReference>
<reference evidence="5 6" key="1">
    <citation type="submission" date="2022-03" db="EMBL/GenBank/DDBJ databases">
        <title>Ignatzschineria rhizosphaerae HR5S32.</title>
        <authorList>
            <person name="Sun J.Q."/>
            <person name="Feng J.Y."/>
        </authorList>
    </citation>
    <scope>NUCLEOTIDE SEQUENCE [LARGE SCALE GENOMIC DNA]</scope>
    <source>
        <strain evidence="5 6">HR5S32</strain>
    </source>
</reference>
<dbReference type="RefSeq" id="WP_242148179.1">
    <property type="nucleotide sequence ID" value="NZ_CP093379.1"/>
</dbReference>
<feature type="domain" description="HTH cro/C1-type" evidence="4">
    <location>
        <begin position="11"/>
        <end position="64"/>
    </location>
</feature>
<accession>A0ABY3X2K1</accession>
<proteinExistence type="predicted"/>
<dbReference type="InterPro" id="IPR010982">
    <property type="entry name" value="Lambda_DNA-bd_dom_sf"/>
</dbReference>
<evidence type="ECO:0000259" key="4">
    <source>
        <dbReference type="PROSITE" id="PS50943"/>
    </source>
</evidence>
<gene>
    <name evidence="5" type="ORF">MMG00_10750</name>
</gene>
<dbReference type="EMBL" id="CP093379">
    <property type="protein sequence ID" value="UNM95687.1"/>
    <property type="molecule type" value="Genomic_DNA"/>
</dbReference>
<name>A0ABY3X2K1_9GAMM</name>
<dbReference type="Pfam" id="PF12844">
    <property type="entry name" value="HTH_19"/>
    <property type="match status" value="1"/>
</dbReference>
<dbReference type="Pfam" id="PF00717">
    <property type="entry name" value="Peptidase_S24"/>
    <property type="match status" value="1"/>
</dbReference>
<dbReference type="CDD" id="cd00093">
    <property type="entry name" value="HTH_XRE"/>
    <property type="match status" value="1"/>
</dbReference>
<dbReference type="PANTHER" id="PTHR40661:SF3">
    <property type="entry name" value="FELS-1 PROPHAGE TRANSCRIPTIONAL REGULATOR"/>
    <property type="match status" value="1"/>
</dbReference>
<dbReference type="Proteomes" id="UP000829542">
    <property type="component" value="Chromosome"/>
</dbReference>
<organism evidence="5 6">
    <name type="scientific">Ignatzschineria rhizosphaerae</name>
    <dbReference type="NCBI Taxonomy" id="2923279"/>
    <lineage>
        <taxon>Bacteria</taxon>
        <taxon>Pseudomonadati</taxon>
        <taxon>Pseudomonadota</taxon>
        <taxon>Gammaproteobacteria</taxon>
        <taxon>Cardiobacteriales</taxon>
        <taxon>Ignatzschineriaceae</taxon>
        <taxon>Ignatzschineria</taxon>
    </lineage>
</organism>
<evidence type="ECO:0000256" key="3">
    <source>
        <dbReference type="ARBA" id="ARBA00023163"/>
    </source>
</evidence>
<dbReference type="InterPro" id="IPR015927">
    <property type="entry name" value="Peptidase_S24_S26A/B/C"/>
</dbReference>
<dbReference type="Gene3D" id="1.10.260.40">
    <property type="entry name" value="lambda repressor-like DNA-binding domains"/>
    <property type="match status" value="1"/>
</dbReference>
<keyword evidence="1" id="KW-0805">Transcription regulation</keyword>
<keyword evidence="2" id="KW-0238">DNA-binding</keyword>
<dbReference type="InterPro" id="IPR001387">
    <property type="entry name" value="Cro/C1-type_HTH"/>
</dbReference>
<protein>
    <submittedName>
        <fullName evidence="5">Helix-turn-helix domain-containing protein</fullName>
    </submittedName>
</protein>
<evidence type="ECO:0000313" key="6">
    <source>
        <dbReference type="Proteomes" id="UP000829542"/>
    </source>
</evidence>
<keyword evidence="3" id="KW-0804">Transcription</keyword>
<evidence type="ECO:0000256" key="1">
    <source>
        <dbReference type="ARBA" id="ARBA00023015"/>
    </source>
</evidence>